<sequence length="235" mass="26743">MLKKELIRRNPLKLMGYEAEDILGPGEFGALTARAGVGKTAFLVQLAIDKLLRDRTVLHISLNEPVEKVCLWYEEVFRNLAFQSNIKKLDLFWETILPNRFIMTFKAETFSVAILKERLADLTEQGIFFPQMIIIDSFPFDKTQMDAVDELKKLAKDHSVAVWCAVKTHRHKEPGPDGMPYPLYDIAKYFEVIFELQPDEKNIKVKALKGGPDSNAADLIVDPSTMLVQDNTRSA</sequence>
<evidence type="ECO:0000313" key="2">
    <source>
        <dbReference type="Proteomes" id="UP000663720"/>
    </source>
</evidence>
<organism evidence="1 2">
    <name type="scientific">Desulfonema limicola</name>
    <dbReference type="NCBI Taxonomy" id="45656"/>
    <lineage>
        <taxon>Bacteria</taxon>
        <taxon>Pseudomonadati</taxon>
        <taxon>Thermodesulfobacteriota</taxon>
        <taxon>Desulfobacteria</taxon>
        <taxon>Desulfobacterales</taxon>
        <taxon>Desulfococcaceae</taxon>
        <taxon>Desulfonema</taxon>
    </lineage>
</organism>
<accession>A0A975B7C1</accession>
<dbReference type="KEGG" id="dli:dnl_24530"/>
<protein>
    <submittedName>
        <fullName evidence="1">AAA ATPase-like domain-containing protein</fullName>
    </submittedName>
</protein>
<reference evidence="1" key="1">
    <citation type="journal article" date="2021" name="Microb. Physiol.">
        <title>Proteogenomic Insights into the Physiology of Marine, Sulfate-Reducing, Filamentous Desulfonema limicola and Desulfonema magnum.</title>
        <authorList>
            <person name="Schnaars V."/>
            <person name="Wohlbrand L."/>
            <person name="Scheve S."/>
            <person name="Hinrichs C."/>
            <person name="Reinhardt R."/>
            <person name="Rabus R."/>
        </authorList>
    </citation>
    <scope>NUCLEOTIDE SEQUENCE</scope>
    <source>
        <strain evidence="1">5ac10</strain>
    </source>
</reference>
<dbReference type="InterPro" id="IPR027417">
    <property type="entry name" value="P-loop_NTPase"/>
</dbReference>
<name>A0A975B7C1_9BACT</name>
<gene>
    <name evidence="1" type="ORF">dnl_24530</name>
</gene>
<dbReference type="AlphaFoldDB" id="A0A975B7C1"/>
<dbReference type="SUPFAM" id="SSF52540">
    <property type="entry name" value="P-loop containing nucleoside triphosphate hydrolases"/>
    <property type="match status" value="1"/>
</dbReference>
<dbReference type="EMBL" id="CP061799">
    <property type="protein sequence ID" value="QTA80161.1"/>
    <property type="molecule type" value="Genomic_DNA"/>
</dbReference>
<proteinExistence type="predicted"/>
<evidence type="ECO:0000313" key="1">
    <source>
        <dbReference type="EMBL" id="QTA80161.1"/>
    </source>
</evidence>
<dbReference type="Gene3D" id="3.40.50.300">
    <property type="entry name" value="P-loop containing nucleotide triphosphate hydrolases"/>
    <property type="match status" value="1"/>
</dbReference>
<dbReference type="Proteomes" id="UP000663720">
    <property type="component" value="Chromosome"/>
</dbReference>
<keyword evidence="2" id="KW-1185">Reference proteome</keyword>
<dbReference type="RefSeq" id="WP_207691832.1">
    <property type="nucleotide sequence ID" value="NZ_CP061799.1"/>
</dbReference>